<evidence type="ECO:0000313" key="2">
    <source>
        <dbReference type="EMBL" id="NHN87543.1"/>
    </source>
</evidence>
<gene>
    <name evidence="2" type="ORF">GOB81_02710</name>
</gene>
<sequence length="66" mass="7367">MTRLLVILGLALVAAGLLWPWLGRLPIGRLPGDILIRREGFTFYAPITTGILLSILISVILWTVRR</sequence>
<dbReference type="RefSeq" id="WP_173568838.1">
    <property type="nucleotide sequence ID" value="NZ_WOSY01000002.1"/>
</dbReference>
<keyword evidence="1" id="KW-0472">Membrane</keyword>
<keyword evidence="3" id="KW-1185">Reference proteome</keyword>
<dbReference type="Pfam" id="PF11146">
    <property type="entry name" value="DUF2905"/>
    <property type="match status" value="1"/>
</dbReference>
<comment type="caution">
    <text evidence="2">The sequence shown here is derived from an EMBL/GenBank/DDBJ whole genome shotgun (WGS) entry which is preliminary data.</text>
</comment>
<dbReference type="Proteomes" id="UP000631653">
    <property type="component" value="Unassembled WGS sequence"/>
</dbReference>
<keyword evidence="1" id="KW-0812">Transmembrane</keyword>
<accession>A0ABX0JZP4</accession>
<feature type="transmembrane region" description="Helical" evidence="1">
    <location>
        <begin position="44"/>
        <end position="64"/>
    </location>
</feature>
<dbReference type="EMBL" id="WOSY01000002">
    <property type="protein sequence ID" value="NHN87543.1"/>
    <property type="molecule type" value="Genomic_DNA"/>
</dbReference>
<name>A0ABX0JZP4_9PROT</name>
<proteinExistence type="predicted"/>
<protein>
    <submittedName>
        <fullName evidence="2">DUF2905 family protein</fullName>
    </submittedName>
</protein>
<organism evidence="2 3">
    <name type="scientific">Acetobacter conturbans</name>
    <dbReference type="NCBI Taxonomy" id="1737472"/>
    <lineage>
        <taxon>Bacteria</taxon>
        <taxon>Pseudomonadati</taxon>
        <taxon>Pseudomonadota</taxon>
        <taxon>Alphaproteobacteria</taxon>
        <taxon>Acetobacterales</taxon>
        <taxon>Acetobacteraceae</taxon>
        <taxon>Acetobacter</taxon>
    </lineage>
</organism>
<dbReference type="PANTHER" id="PTHR36443:SF1">
    <property type="entry name" value="BSR5223 PROTEIN"/>
    <property type="match status" value="1"/>
</dbReference>
<keyword evidence="1" id="KW-1133">Transmembrane helix</keyword>
<reference evidence="2 3" key="1">
    <citation type="journal article" date="2020" name="Int. J. Syst. Evol. Microbiol.">
        <title>Novel acetic acid bacteria from cider fermentations: Acetobacter conturbans sp. nov. and Acetobacter fallax sp. nov.</title>
        <authorList>
            <person name="Sombolestani A.S."/>
            <person name="Cleenwerck I."/>
            <person name="Cnockaert M."/>
            <person name="Borremans W."/>
            <person name="Wieme A.D."/>
            <person name="De Vuyst L."/>
            <person name="Vandamme P."/>
        </authorList>
    </citation>
    <scope>NUCLEOTIDE SEQUENCE [LARGE SCALE GENOMIC DNA]</scope>
    <source>
        <strain evidence="2 3">LMG 1627</strain>
    </source>
</reference>
<dbReference type="PANTHER" id="PTHR36443">
    <property type="entry name" value="BSR5223 PROTEIN"/>
    <property type="match status" value="1"/>
</dbReference>
<dbReference type="InterPro" id="IPR021320">
    <property type="entry name" value="DUF2905"/>
</dbReference>
<evidence type="ECO:0000256" key="1">
    <source>
        <dbReference type="SAM" id="Phobius"/>
    </source>
</evidence>
<evidence type="ECO:0000313" key="3">
    <source>
        <dbReference type="Proteomes" id="UP000631653"/>
    </source>
</evidence>